<reference evidence="1" key="1">
    <citation type="submission" date="2014-09" db="EMBL/GenBank/DDBJ databases">
        <authorList>
            <person name="Magalhaes I.L.F."/>
            <person name="Oliveira U."/>
            <person name="Santos F.R."/>
            <person name="Vidigal T.H.D.A."/>
            <person name="Brescovit A.D."/>
            <person name="Santos A.J."/>
        </authorList>
    </citation>
    <scope>NUCLEOTIDE SEQUENCE</scope>
    <source>
        <tissue evidence="1">Shoot tissue taken approximately 20 cm above the soil surface</tissue>
    </source>
</reference>
<dbReference type="EMBL" id="GBRH01224109">
    <property type="protein sequence ID" value="JAD73786.1"/>
    <property type="molecule type" value="Transcribed_RNA"/>
</dbReference>
<evidence type="ECO:0000313" key="1">
    <source>
        <dbReference type="EMBL" id="JAD73786.1"/>
    </source>
</evidence>
<protein>
    <submittedName>
        <fullName evidence="1">Uncharacterized protein</fullName>
    </submittedName>
</protein>
<name>A0A0A9CDW9_ARUDO</name>
<accession>A0A0A9CDW9</accession>
<organism evidence="1">
    <name type="scientific">Arundo donax</name>
    <name type="common">Giant reed</name>
    <name type="synonym">Donax arundinaceus</name>
    <dbReference type="NCBI Taxonomy" id="35708"/>
    <lineage>
        <taxon>Eukaryota</taxon>
        <taxon>Viridiplantae</taxon>
        <taxon>Streptophyta</taxon>
        <taxon>Embryophyta</taxon>
        <taxon>Tracheophyta</taxon>
        <taxon>Spermatophyta</taxon>
        <taxon>Magnoliopsida</taxon>
        <taxon>Liliopsida</taxon>
        <taxon>Poales</taxon>
        <taxon>Poaceae</taxon>
        <taxon>PACMAD clade</taxon>
        <taxon>Arundinoideae</taxon>
        <taxon>Arundineae</taxon>
        <taxon>Arundo</taxon>
    </lineage>
</organism>
<reference evidence="1" key="2">
    <citation type="journal article" date="2015" name="Data Brief">
        <title>Shoot transcriptome of the giant reed, Arundo donax.</title>
        <authorList>
            <person name="Barrero R.A."/>
            <person name="Guerrero F.D."/>
            <person name="Moolhuijzen P."/>
            <person name="Goolsby J.A."/>
            <person name="Tidwell J."/>
            <person name="Bellgard S.E."/>
            <person name="Bellgard M.I."/>
        </authorList>
    </citation>
    <scope>NUCLEOTIDE SEQUENCE</scope>
    <source>
        <tissue evidence="1">Shoot tissue taken approximately 20 cm above the soil surface</tissue>
    </source>
</reference>
<sequence length="36" mass="4276">MFIKKFMSRKDIFQLCGIKVKTMNNNTTTQNKFSEC</sequence>
<dbReference type="AlphaFoldDB" id="A0A0A9CDW9"/>
<proteinExistence type="predicted"/>